<dbReference type="Proteomes" id="UP000247612">
    <property type="component" value="Unassembled WGS sequence"/>
</dbReference>
<dbReference type="InterPro" id="IPR009057">
    <property type="entry name" value="Homeodomain-like_sf"/>
</dbReference>
<dbReference type="Pfam" id="PF00440">
    <property type="entry name" value="TetR_N"/>
    <property type="match status" value="1"/>
</dbReference>
<evidence type="ECO:0000313" key="4">
    <source>
        <dbReference type="EMBL" id="PXX81004.1"/>
    </source>
</evidence>
<reference evidence="4 5" key="1">
    <citation type="submission" date="2018-05" db="EMBL/GenBank/DDBJ databases">
        <title>Genomic Encyclopedia of Type Strains, Phase IV (KMG-IV): sequencing the most valuable type-strain genomes for metagenomic binning, comparative biology and taxonomic classification.</title>
        <authorList>
            <person name="Goeker M."/>
        </authorList>
    </citation>
    <scope>NUCLEOTIDE SEQUENCE [LARGE SCALE GENOMIC DNA]</scope>
    <source>
        <strain evidence="4 5">JC118</strain>
    </source>
</reference>
<dbReference type="InterPro" id="IPR001647">
    <property type="entry name" value="HTH_TetR"/>
</dbReference>
<evidence type="ECO:0000256" key="2">
    <source>
        <dbReference type="PROSITE-ProRule" id="PRU00335"/>
    </source>
</evidence>
<dbReference type="PROSITE" id="PS01081">
    <property type="entry name" value="HTH_TETR_1"/>
    <property type="match status" value="1"/>
</dbReference>
<dbReference type="PROSITE" id="PS50977">
    <property type="entry name" value="HTH_TETR_2"/>
    <property type="match status" value="1"/>
</dbReference>
<dbReference type="OrthoDB" id="9812484at2"/>
<comment type="caution">
    <text evidence="4">The sequence shown here is derived from an EMBL/GenBank/DDBJ whole genome shotgun (WGS) entry which is preliminary data.</text>
</comment>
<dbReference type="AlphaFoldDB" id="A0A318KT02"/>
<feature type="DNA-binding region" description="H-T-H motif" evidence="2">
    <location>
        <begin position="35"/>
        <end position="54"/>
    </location>
</feature>
<dbReference type="PRINTS" id="PR00455">
    <property type="entry name" value="HTHTETR"/>
</dbReference>
<evidence type="ECO:0000259" key="3">
    <source>
        <dbReference type="PROSITE" id="PS50977"/>
    </source>
</evidence>
<dbReference type="InterPro" id="IPR050624">
    <property type="entry name" value="HTH-type_Tx_Regulator"/>
</dbReference>
<dbReference type="GO" id="GO:0003677">
    <property type="term" value="F:DNA binding"/>
    <property type="evidence" value="ECO:0007669"/>
    <property type="project" value="UniProtKB-UniRule"/>
</dbReference>
<protein>
    <submittedName>
        <fullName evidence="4">TetR family transcriptional regulator</fullName>
    </submittedName>
</protein>
<keyword evidence="5" id="KW-1185">Reference proteome</keyword>
<dbReference type="SUPFAM" id="SSF46689">
    <property type="entry name" value="Homeodomain-like"/>
    <property type="match status" value="1"/>
</dbReference>
<proteinExistence type="predicted"/>
<dbReference type="Gene3D" id="1.10.357.10">
    <property type="entry name" value="Tetracycline Repressor, domain 2"/>
    <property type="match status" value="1"/>
</dbReference>
<dbReference type="InterPro" id="IPR023772">
    <property type="entry name" value="DNA-bd_HTH_TetR-type_CS"/>
</dbReference>
<accession>A0A318KT02</accession>
<dbReference type="PANTHER" id="PTHR43479">
    <property type="entry name" value="ACREF/ENVCD OPERON REPRESSOR-RELATED"/>
    <property type="match status" value="1"/>
</dbReference>
<organism evidence="4 5">
    <name type="scientific">Dielma fastidiosa</name>
    <dbReference type="NCBI Taxonomy" id="1034346"/>
    <lineage>
        <taxon>Bacteria</taxon>
        <taxon>Bacillati</taxon>
        <taxon>Bacillota</taxon>
        <taxon>Erysipelotrichia</taxon>
        <taxon>Erysipelotrichales</taxon>
        <taxon>Erysipelotrichaceae</taxon>
        <taxon>Dielma</taxon>
    </lineage>
</organism>
<evidence type="ECO:0000256" key="1">
    <source>
        <dbReference type="ARBA" id="ARBA00023125"/>
    </source>
</evidence>
<dbReference type="RefSeq" id="WP_022938726.1">
    <property type="nucleotide sequence ID" value="NZ_CABKRQ010000006.1"/>
</dbReference>
<dbReference type="EMBL" id="QJKH01000002">
    <property type="protein sequence ID" value="PXX81004.1"/>
    <property type="molecule type" value="Genomic_DNA"/>
</dbReference>
<gene>
    <name evidence="4" type="ORF">DES51_102122</name>
</gene>
<keyword evidence="1 2" id="KW-0238">DNA-binding</keyword>
<sequence length="203" mass="23609">MPKVAYSEIDRNKIKEDLIETGLELFSKQGIQHTTVEQIYTRVGISRTFFYTFFPAKEDLVVEAFYCQQPKILAYAQKLMDDQTLNWHDKINHFLHDFCYGGQGHFTIMSVEEQQSFSKCLSGEKREEFQTRRLTFFKEVLNIFEIHADTQTTKLLGNLVFSAAVLCKAIPDTLPFLFSDAADDLAEFQINHILKYMETLHQS</sequence>
<name>A0A318KT02_9FIRM</name>
<feature type="domain" description="HTH tetR-type" evidence="3">
    <location>
        <begin position="12"/>
        <end position="72"/>
    </location>
</feature>
<dbReference type="STRING" id="1034346.GCA_000313565_02441"/>
<evidence type="ECO:0000313" key="5">
    <source>
        <dbReference type="Proteomes" id="UP000247612"/>
    </source>
</evidence>
<dbReference type="PANTHER" id="PTHR43479:SF11">
    <property type="entry name" value="ACREF_ENVCD OPERON REPRESSOR-RELATED"/>
    <property type="match status" value="1"/>
</dbReference>